<dbReference type="RefSeq" id="WP_078196321.1">
    <property type="nucleotide sequence ID" value="NZ_CP017757.2"/>
</dbReference>
<keyword evidence="3" id="KW-0238">DNA-binding</keyword>
<dbReference type="EMBL" id="CP017757">
    <property type="protein sequence ID" value="AQV94033.1"/>
    <property type="molecule type" value="Genomic_DNA"/>
</dbReference>
<gene>
    <name evidence="3" type="ORF">BJN34_09030</name>
</gene>
<evidence type="ECO:0000259" key="2">
    <source>
        <dbReference type="Pfam" id="PF12172"/>
    </source>
</evidence>
<dbReference type="InterPro" id="IPR012340">
    <property type="entry name" value="NA-bd_OB-fold"/>
</dbReference>
<dbReference type="PANTHER" id="PTHR34075:SF5">
    <property type="entry name" value="BLR3430 PROTEIN"/>
    <property type="match status" value="1"/>
</dbReference>
<dbReference type="AlphaFoldDB" id="A0A1U9UN17"/>
<accession>A0A1U9UN17</accession>
<evidence type="ECO:0000313" key="3">
    <source>
        <dbReference type="EMBL" id="AQV94033.1"/>
    </source>
</evidence>
<dbReference type="Gene3D" id="6.10.30.10">
    <property type="match status" value="1"/>
</dbReference>
<dbReference type="SUPFAM" id="SSF50249">
    <property type="entry name" value="Nucleic acid-binding proteins"/>
    <property type="match status" value="1"/>
</dbReference>
<dbReference type="Pfam" id="PF12172">
    <property type="entry name" value="zf-ChsH2"/>
    <property type="match status" value="1"/>
</dbReference>
<name>A0A1U9UN17_CUPNE</name>
<dbReference type="InterPro" id="IPR022002">
    <property type="entry name" value="ChsH2_Znr"/>
</dbReference>
<dbReference type="KEGG" id="cuh:BJN34_09030"/>
<protein>
    <submittedName>
        <fullName evidence="3">DNA-binding protein</fullName>
    </submittedName>
</protein>
<feature type="domain" description="ChsH2 C-terminal OB-fold" evidence="1">
    <location>
        <begin position="60"/>
        <end position="119"/>
    </location>
</feature>
<dbReference type="Pfam" id="PF01796">
    <property type="entry name" value="OB_ChsH2_C"/>
    <property type="match status" value="1"/>
</dbReference>
<reference evidence="4" key="1">
    <citation type="submission" date="2017-02" db="EMBL/GenBank/DDBJ databases">
        <title>Complete genome sequence of Cupriavidus necator strain NH9, a 3-chlorobenzoate degrader.</title>
        <authorList>
            <person name="Moriuchi R."/>
            <person name="Dohra H."/>
            <person name="Ogawa N."/>
        </authorList>
    </citation>
    <scope>NUCLEOTIDE SEQUENCE [LARGE SCALE GENOMIC DNA]</scope>
    <source>
        <strain evidence="4">NH9</strain>
    </source>
</reference>
<dbReference type="PANTHER" id="PTHR34075">
    <property type="entry name" value="BLR3430 PROTEIN"/>
    <property type="match status" value="1"/>
</dbReference>
<dbReference type="Proteomes" id="UP000189627">
    <property type="component" value="Chromosome 1"/>
</dbReference>
<dbReference type="OrthoDB" id="5514845at2"/>
<evidence type="ECO:0000259" key="1">
    <source>
        <dbReference type="Pfam" id="PF01796"/>
    </source>
</evidence>
<dbReference type="InterPro" id="IPR052513">
    <property type="entry name" value="Thioester_dehydratase-like"/>
</dbReference>
<dbReference type="GO" id="GO:0003677">
    <property type="term" value="F:DNA binding"/>
    <property type="evidence" value="ECO:0007669"/>
    <property type="project" value="UniProtKB-KW"/>
</dbReference>
<dbReference type="InterPro" id="IPR002878">
    <property type="entry name" value="ChsH2_C"/>
</dbReference>
<organism evidence="3 4">
    <name type="scientific">Cupriavidus necator</name>
    <name type="common">Alcaligenes eutrophus</name>
    <name type="synonym">Ralstonia eutropha</name>
    <dbReference type="NCBI Taxonomy" id="106590"/>
    <lineage>
        <taxon>Bacteria</taxon>
        <taxon>Pseudomonadati</taxon>
        <taxon>Pseudomonadota</taxon>
        <taxon>Betaproteobacteria</taxon>
        <taxon>Burkholderiales</taxon>
        <taxon>Burkholderiaceae</taxon>
        <taxon>Cupriavidus</taxon>
    </lineage>
</organism>
<sequence>MTSMYQDRPLSAPVIDPASSTFWRAAAEGRLLIKGCAACGQHHWYPRPLCPYCMSDATRWEQAVGGGTIYSVCVTRKAGPTPYAIAYVRLDEGVTILSNIVDCDLDALRIGDRVTVCFKTAEGGQAIPMFTPA</sequence>
<feature type="domain" description="ChsH2 rubredoxin-like zinc ribbon" evidence="2">
    <location>
        <begin position="23"/>
        <end position="57"/>
    </location>
</feature>
<evidence type="ECO:0000313" key="4">
    <source>
        <dbReference type="Proteomes" id="UP000189627"/>
    </source>
</evidence>
<proteinExistence type="predicted"/>